<keyword evidence="4" id="KW-0067">ATP-binding</keyword>
<evidence type="ECO:0000313" key="6">
    <source>
        <dbReference type="EMBL" id="SUZ72087.1"/>
    </source>
</evidence>
<evidence type="ECO:0000256" key="4">
    <source>
        <dbReference type="ARBA" id="ARBA00022840"/>
    </source>
</evidence>
<keyword evidence="3" id="KW-0547">Nucleotide-binding</keyword>
<protein>
    <recommendedName>
        <fullName evidence="5">ABC transporter domain-containing protein</fullName>
    </recommendedName>
</protein>
<dbReference type="InterPro" id="IPR050763">
    <property type="entry name" value="ABC_transporter_ATP-binding"/>
</dbReference>
<evidence type="ECO:0000259" key="5">
    <source>
        <dbReference type="PROSITE" id="PS50893"/>
    </source>
</evidence>
<dbReference type="PANTHER" id="PTHR42711:SF5">
    <property type="entry name" value="ABC TRANSPORTER ATP-BINDING PROTEIN NATA"/>
    <property type="match status" value="1"/>
</dbReference>
<dbReference type="PANTHER" id="PTHR42711">
    <property type="entry name" value="ABC TRANSPORTER ATP-BINDING PROTEIN"/>
    <property type="match status" value="1"/>
</dbReference>
<dbReference type="EMBL" id="UINC01001143">
    <property type="protein sequence ID" value="SUZ72087.1"/>
    <property type="molecule type" value="Genomic_DNA"/>
</dbReference>
<dbReference type="InterPro" id="IPR003439">
    <property type="entry name" value="ABC_transporter-like_ATP-bd"/>
</dbReference>
<dbReference type="GO" id="GO:0005524">
    <property type="term" value="F:ATP binding"/>
    <property type="evidence" value="ECO:0007669"/>
    <property type="project" value="UniProtKB-KW"/>
</dbReference>
<evidence type="ECO:0000256" key="3">
    <source>
        <dbReference type="ARBA" id="ARBA00022741"/>
    </source>
</evidence>
<reference evidence="6" key="1">
    <citation type="submission" date="2018-05" db="EMBL/GenBank/DDBJ databases">
        <authorList>
            <person name="Lanie J.A."/>
            <person name="Ng W.-L."/>
            <person name="Kazmierczak K.M."/>
            <person name="Andrzejewski T.M."/>
            <person name="Davidsen T.M."/>
            <person name="Wayne K.J."/>
            <person name="Tettelin H."/>
            <person name="Glass J.I."/>
            <person name="Rusch D."/>
            <person name="Podicherti R."/>
            <person name="Tsui H.-C.T."/>
            <person name="Winkler M.E."/>
        </authorList>
    </citation>
    <scope>NUCLEOTIDE SEQUENCE</scope>
</reference>
<dbReference type="InterPro" id="IPR003593">
    <property type="entry name" value="AAA+_ATPase"/>
</dbReference>
<dbReference type="InterPro" id="IPR027417">
    <property type="entry name" value="P-loop_NTPase"/>
</dbReference>
<dbReference type="GO" id="GO:0016887">
    <property type="term" value="F:ATP hydrolysis activity"/>
    <property type="evidence" value="ECO:0007669"/>
    <property type="project" value="InterPro"/>
</dbReference>
<sequence length="301" mass="33054">MAVDDITFEVEKGKILGFLGPNGAGKTTTMRIVTGFMPPTKGTAVVSGFDVVENPLDVKRRIGYMPETPPLYVDMTVEEYLNFAARLKQIPAKEVKGAMELACEKVDLNNVRSKVIKALSKGYKQRVGLAQAIIHDPEVLILDEPTIGLDPIQIREVRELIRSLAGEHTIILSTHILPEVDMICDEVVIIQNGKIIAKDTPDGLSKSMKGAERLTVVVEGPTEEVSSVASATEGVNSILESTAENGHCSLVLECDFKFHVRKSLSNVFSKKGWSLLEMKVKESTLEDVFIHMMSSSEEEEV</sequence>
<comment type="similarity">
    <text evidence="1">Belongs to the ABC transporter superfamily.</text>
</comment>
<organism evidence="6">
    <name type="scientific">marine metagenome</name>
    <dbReference type="NCBI Taxonomy" id="408172"/>
    <lineage>
        <taxon>unclassified sequences</taxon>
        <taxon>metagenomes</taxon>
        <taxon>ecological metagenomes</taxon>
    </lineage>
</organism>
<proteinExistence type="inferred from homology"/>
<keyword evidence="2" id="KW-0813">Transport</keyword>
<dbReference type="Gene3D" id="3.40.50.300">
    <property type="entry name" value="P-loop containing nucleotide triphosphate hydrolases"/>
    <property type="match status" value="1"/>
</dbReference>
<name>A0A381Q1N2_9ZZZZ</name>
<feature type="domain" description="ABC transporter" evidence="5">
    <location>
        <begin position="1"/>
        <end position="217"/>
    </location>
</feature>
<gene>
    <name evidence="6" type="ORF">METZ01_LOCUS24941</name>
</gene>
<dbReference type="SMART" id="SM00382">
    <property type="entry name" value="AAA"/>
    <property type="match status" value="1"/>
</dbReference>
<accession>A0A381Q1N2</accession>
<dbReference type="PROSITE" id="PS50893">
    <property type="entry name" value="ABC_TRANSPORTER_2"/>
    <property type="match status" value="1"/>
</dbReference>
<evidence type="ECO:0000256" key="1">
    <source>
        <dbReference type="ARBA" id="ARBA00005417"/>
    </source>
</evidence>
<dbReference type="Pfam" id="PF00005">
    <property type="entry name" value="ABC_tran"/>
    <property type="match status" value="1"/>
</dbReference>
<dbReference type="SUPFAM" id="SSF52540">
    <property type="entry name" value="P-loop containing nucleoside triphosphate hydrolases"/>
    <property type="match status" value="1"/>
</dbReference>
<dbReference type="CDD" id="cd03230">
    <property type="entry name" value="ABC_DR_subfamily_A"/>
    <property type="match status" value="1"/>
</dbReference>
<dbReference type="AlphaFoldDB" id="A0A381Q1N2"/>
<evidence type="ECO:0000256" key="2">
    <source>
        <dbReference type="ARBA" id="ARBA00022448"/>
    </source>
</evidence>